<dbReference type="Pfam" id="PF14040">
    <property type="entry name" value="DNase_NucA_NucB"/>
    <property type="match status" value="1"/>
</dbReference>
<dbReference type="InterPro" id="IPR017853">
    <property type="entry name" value="GH"/>
</dbReference>
<dbReference type="EMBL" id="KV460268">
    <property type="protein sequence ID" value="OBT92376.2"/>
    <property type="molecule type" value="Genomic_DNA"/>
</dbReference>
<dbReference type="PANTHER" id="PTHR11177">
    <property type="entry name" value="CHITINASE"/>
    <property type="match status" value="1"/>
</dbReference>
<keyword evidence="4 9" id="KW-0378">Hydrolase</keyword>
<dbReference type="InterPro" id="IPR029070">
    <property type="entry name" value="Chitinase_insertion_sf"/>
</dbReference>
<protein>
    <recommendedName>
        <fullName evidence="3">chitinase</fullName>
        <ecNumber evidence="3">3.2.1.14</ecNumber>
    </recommendedName>
</protein>
<dbReference type="PROSITE" id="PS51910">
    <property type="entry name" value="GH18_2"/>
    <property type="match status" value="1"/>
</dbReference>
<evidence type="ECO:0000313" key="13">
    <source>
        <dbReference type="Proteomes" id="UP000091956"/>
    </source>
</evidence>
<accession>A0A1B8G968</accession>
<dbReference type="GO" id="GO:0006032">
    <property type="term" value="P:chitin catabolic process"/>
    <property type="evidence" value="ECO:0007669"/>
    <property type="project" value="UniProtKB-KW"/>
</dbReference>
<dbReference type="SUPFAM" id="SSF54556">
    <property type="entry name" value="Chitinase insertion domain"/>
    <property type="match status" value="1"/>
</dbReference>
<dbReference type="PANTHER" id="PTHR11177:SF397">
    <property type="entry name" value="CHITINASE"/>
    <property type="match status" value="1"/>
</dbReference>
<evidence type="ECO:0000256" key="9">
    <source>
        <dbReference type="RuleBase" id="RU000489"/>
    </source>
</evidence>
<feature type="domain" description="GH18" evidence="11">
    <location>
        <begin position="123"/>
        <end position="515"/>
    </location>
</feature>
<keyword evidence="6" id="KW-0119">Carbohydrate metabolism</keyword>
<organism evidence="12 13">
    <name type="scientific">Pseudogymnoascus verrucosus</name>
    <dbReference type="NCBI Taxonomy" id="342668"/>
    <lineage>
        <taxon>Eukaryota</taxon>
        <taxon>Fungi</taxon>
        <taxon>Dikarya</taxon>
        <taxon>Ascomycota</taxon>
        <taxon>Pezizomycotina</taxon>
        <taxon>Leotiomycetes</taxon>
        <taxon>Thelebolales</taxon>
        <taxon>Thelebolaceae</taxon>
        <taxon>Pseudogymnoascus</taxon>
    </lineage>
</organism>
<dbReference type="GO" id="GO:0008061">
    <property type="term" value="F:chitin binding"/>
    <property type="evidence" value="ECO:0007669"/>
    <property type="project" value="InterPro"/>
</dbReference>
<evidence type="ECO:0000313" key="12">
    <source>
        <dbReference type="EMBL" id="OBT92376.2"/>
    </source>
</evidence>
<evidence type="ECO:0000259" key="11">
    <source>
        <dbReference type="PROSITE" id="PS51910"/>
    </source>
</evidence>
<sequence length="1680" mass="182707">MLAAVSLLGLLKESADMDLSATLLQPLLVLVTAMQRPNAVNMQRYLERHVLFLPVVQNGVSGKSLSITEIQVFCIESSRALLFGQRLSLHAFLGTTTEFCADLCQNNCFEPTEPSCTSNDVLKKVIGYYESWSSDRACDGWGPSDISANGLTHVFYSFALFEEYDSDWNVYIPALDQAQTEAEMLKPFMALKQKNPGLSTVISVGGWSFNDPPTAGYWSTMSSTAAGRNSFAKNLLAFMVLYGFDGVDLDWEYPGASDRGGDTTLWVDSDNYIALIREIRMVFDATGTAYTISFTTPASYWYLQTFRVNEMLSAGADWTMMMTYDLHGVWDGDDPYIGKIIGSHTNLTEIKVGLDLLWRTNVDPSQVLMGIGFYGRSFTLSDIGCQDPGCPFDSAGVPGVCTATAGILSYKEITAIVTAGEGTPVWNEEAAVNYLTFADNQWVSYDNNVTFKQKVDYANQICLGGVGIWAIDLDTYDWQALSALTGKDINGGSLLTSGGDPTELASAYNAYTGADCYVSGCVDWNTGSCKAGYSVLDYVHSGSMGVIEDPDKNLCRRGDVSVEESTDSQYRLICCPTDAMPVSCSWEGAGAGVGFALFPQFCKGGGSGFCGAGKFELIADSYTERTGSTPCILNKRSLCCATDPELELCSWTACGDSCLETQYKNPNTSVYGGSNLNQDSELCADGANPAGPSSFCCPSKDTYTGCAWYGDDYCTKSCPSDKILITQRSEIEDLQIEQGLPGGYDECVTGYLKYCCDPPTATTDWPVSPTDLFEYPDTTHVSYEYVKEDSSYDDYDREEDGPFAFVMIDGDTAAYSESLVDQWGFLDDDLNLSKRKIKKRDMFTKQNDTFDNVVETYTIKCLNLAGCEGLFEKGASNTIVKLPDSIGAGPYARIISLEPIGSTKRSSNIVPRSVGDTYNLVVDYDLAGAAVEQKGDVNFRIDYSNLVDYWADVTDTPAKNRKRWFGAFKAWLAKVTTMVKSDTGFLPLEYEENIKLFHFAKTCPKTNLKTTLDLDANIHMGLYAQYAYYFEGSILPTPTLIASYGYFSVSPAAAILMTLRGEAIIQTNSDVVNILSGITLPGLSIKGLISIGPEFDLTGSMDASLQVSGELNAGVSVAWPKAEVFFPQDSDGTGATIPPGTLDDPNDPDKQQTFSVVPTFDASITAVGNLALTLTPQVKFGISVLGDALMSGYVTAGVANTITLGLSAGASVSSTTGATAEFCYWADYVYSVFLSSDVSFANGLAYWGNSIELASPEDPLVLIDKTCVDYSSTPADKRKRDDANLVPLTTGTPCFGGLISCEDTVDNTTCAVGGPSSKRDTSTCYLPPALFYNCAFFQPGRVVNDNENTRAGGAYETFISICQNVRGYLQDNNNGQTIGSNWMQLTYLPGGGTNRNDACKDVSSVCAFTKSYLWPTAVFEAALTAKKDDKAYMNMAGYSDSISCDEFPFNASEEGGSGANAACVTNDQQFYQGQINNLVSNVYDLEEDSLWSPRAPKPKWNGGKRLYTINLFDASTNGNDLSSPYAGTWKSSANTPSGGLTQVVGGINLQGNPQYQLGVNGDVQNGICMTMPRTMTLAATQKFYKLKVQKCFITFETPEDLTRRGLDPQDPQNWQIKSVQLEDDDEELIKTENDGFEMDIIEEITKEIEVLDIAKKYPAEAVITPSPRLGPGHVHGRRHY</sequence>
<gene>
    <name evidence="12" type="ORF">VE01_09308</name>
</gene>
<evidence type="ECO:0000256" key="7">
    <source>
        <dbReference type="ARBA" id="ARBA00023295"/>
    </source>
</evidence>
<dbReference type="GO" id="GO:0008843">
    <property type="term" value="F:endochitinase activity"/>
    <property type="evidence" value="ECO:0007669"/>
    <property type="project" value="UniProtKB-EC"/>
</dbReference>
<dbReference type="EC" id="3.2.1.14" evidence="3"/>
<keyword evidence="7 9" id="KW-0326">Glycosidase</keyword>
<dbReference type="InterPro" id="IPR029476">
    <property type="entry name" value="DNase_NucA_NucB"/>
</dbReference>
<name>A0A1B8G968_9PEZI</name>
<keyword evidence="13" id="KW-1185">Reference proteome</keyword>
<evidence type="ECO:0000256" key="4">
    <source>
        <dbReference type="ARBA" id="ARBA00022801"/>
    </source>
</evidence>
<evidence type="ECO:0000256" key="3">
    <source>
        <dbReference type="ARBA" id="ARBA00012729"/>
    </source>
</evidence>
<dbReference type="InterPro" id="IPR011583">
    <property type="entry name" value="Chitinase_II/V-like_cat"/>
</dbReference>
<comment type="catalytic activity">
    <reaction evidence="1">
        <text>Random endo-hydrolysis of N-acetyl-beta-D-glucosaminide (1-&gt;4)-beta-linkages in chitin and chitodextrins.</text>
        <dbReference type="EC" id="3.2.1.14"/>
    </reaction>
</comment>
<proteinExistence type="inferred from homology"/>
<dbReference type="Gene3D" id="3.10.50.10">
    <property type="match status" value="1"/>
</dbReference>
<evidence type="ECO:0000256" key="2">
    <source>
        <dbReference type="ARBA" id="ARBA00008682"/>
    </source>
</evidence>
<evidence type="ECO:0000256" key="1">
    <source>
        <dbReference type="ARBA" id="ARBA00000822"/>
    </source>
</evidence>
<keyword evidence="8" id="KW-0624">Polysaccharide degradation</keyword>
<keyword evidence="5" id="KW-0146">Chitin degradation</keyword>
<dbReference type="InterPro" id="IPR001579">
    <property type="entry name" value="Glyco_hydro_18_chit_AS"/>
</dbReference>
<dbReference type="SUPFAM" id="SSF51445">
    <property type="entry name" value="(Trans)glycosidases"/>
    <property type="match status" value="1"/>
</dbReference>
<feature type="region of interest" description="Disordered" evidence="10">
    <location>
        <begin position="1129"/>
        <end position="1150"/>
    </location>
</feature>
<evidence type="ECO:0000256" key="5">
    <source>
        <dbReference type="ARBA" id="ARBA00023024"/>
    </source>
</evidence>
<dbReference type="GO" id="GO:0000272">
    <property type="term" value="P:polysaccharide catabolic process"/>
    <property type="evidence" value="ECO:0007669"/>
    <property type="project" value="UniProtKB-KW"/>
</dbReference>
<dbReference type="Gene3D" id="3.20.20.80">
    <property type="entry name" value="Glycosidases"/>
    <property type="match status" value="1"/>
</dbReference>
<evidence type="ECO:0000256" key="10">
    <source>
        <dbReference type="SAM" id="MobiDB-lite"/>
    </source>
</evidence>
<dbReference type="PROSITE" id="PS01095">
    <property type="entry name" value="GH18_1"/>
    <property type="match status" value="1"/>
</dbReference>
<dbReference type="SMART" id="SM00636">
    <property type="entry name" value="Glyco_18"/>
    <property type="match status" value="1"/>
</dbReference>
<reference evidence="13" key="2">
    <citation type="journal article" date="2018" name="Nat. Commun.">
        <title>Extreme sensitivity to ultraviolet light in the fungal pathogen causing white-nose syndrome of bats.</title>
        <authorList>
            <person name="Palmer J.M."/>
            <person name="Drees K.P."/>
            <person name="Foster J.T."/>
            <person name="Lindner D.L."/>
        </authorList>
    </citation>
    <scope>NUCLEOTIDE SEQUENCE [LARGE SCALE GENOMIC DNA]</scope>
    <source>
        <strain evidence="13">UAMH 10579</strain>
    </source>
</reference>
<dbReference type="InterPro" id="IPR050314">
    <property type="entry name" value="Glycosyl_Hydrlase_18"/>
</dbReference>
<evidence type="ECO:0000256" key="8">
    <source>
        <dbReference type="ARBA" id="ARBA00023326"/>
    </source>
</evidence>
<dbReference type="RefSeq" id="XP_059319308.1">
    <property type="nucleotide sequence ID" value="XM_059464052.1"/>
</dbReference>
<evidence type="ECO:0000256" key="6">
    <source>
        <dbReference type="ARBA" id="ARBA00023277"/>
    </source>
</evidence>
<dbReference type="STRING" id="342668.A0A1B8G968"/>
<dbReference type="Proteomes" id="UP000091956">
    <property type="component" value="Unassembled WGS sequence"/>
</dbReference>
<dbReference type="InterPro" id="IPR001223">
    <property type="entry name" value="Glyco_hydro18_cat"/>
</dbReference>
<dbReference type="GeneID" id="28842694"/>
<comment type="similarity">
    <text evidence="2">Belongs to the glycosyl hydrolase 18 family. Chitinase class V subfamily.</text>
</comment>
<reference evidence="12 13" key="1">
    <citation type="submission" date="2016-03" db="EMBL/GenBank/DDBJ databases">
        <title>Comparative genomics of Pseudogymnoascus destructans, the fungus causing white-nose syndrome of bats.</title>
        <authorList>
            <person name="Palmer J.M."/>
            <person name="Drees K.P."/>
            <person name="Foster J.T."/>
            <person name="Lindner D.L."/>
        </authorList>
    </citation>
    <scope>NUCLEOTIDE SEQUENCE [LARGE SCALE GENOMIC DNA]</scope>
    <source>
        <strain evidence="12 13">UAMH 10579</strain>
    </source>
</reference>
<dbReference type="Pfam" id="PF00704">
    <property type="entry name" value="Glyco_hydro_18"/>
    <property type="match status" value="1"/>
</dbReference>